<dbReference type="EC" id="3.4.21.53" evidence="10 12"/>
<dbReference type="GO" id="GO:0004252">
    <property type="term" value="F:serine-type endopeptidase activity"/>
    <property type="evidence" value="ECO:0007669"/>
    <property type="project" value="UniProtKB-UniRule"/>
</dbReference>
<evidence type="ECO:0000256" key="3">
    <source>
        <dbReference type="ARBA" id="ARBA00022801"/>
    </source>
</evidence>
<feature type="domain" description="Lon N-terminal" evidence="18">
    <location>
        <begin position="26"/>
        <end position="241"/>
    </location>
</feature>
<organism evidence="19">
    <name type="scientific">Candidatus Mycoplasma haematominutum 'Birmingham 1'</name>
    <dbReference type="NCBI Taxonomy" id="1116213"/>
    <lineage>
        <taxon>Bacteria</taxon>
        <taxon>Bacillati</taxon>
        <taxon>Mycoplasmatota</taxon>
        <taxon>Mollicutes</taxon>
        <taxon>Mycoplasmataceae</taxon>
        <taxon>Mycoplasma</taxon>
    </lineage>
</organism>
<dbReference type="Gene3D" id="1.20.5.5270">
    <property type="match status" value="1"/>
</dbReference>
<evidence type="ECO:0000256" key="11">
    <source>
        <dbReference type="ARBA" id="ARBA00071934"/>
    </source>
</evidence>
<evidence type="ECO:0000256" key="10">
    <source>
        <dbReference type="ARBA" id="ARBA00066743"/>
    </source>
</evidence>
<protein>
    <recommendedName>
        <fullName evidence="11 12">Lon protease</fullName>
        <ecNumber evidence="10 12">3.4.21.53</ecNumber>
    </recommendedName>
</protein>
<dbReference type="Gene3D" id="1.20.58.1480">
    <property type="match status" value="1"/>
</dbReference>
<evidence type="ECO:0000256" key="9">
    <source>
        <dbReference type="ARBA" id="ARBA00053875"/>
    </source>
</evidence>
<evidence type="ECO:0000256" key="4">
    <source>
        <dbReference type="ARBA" id="ARBA00022825"/>
    </source>
</evidence>
<dbReference type="Pfam" id="PF05362">
    <property type="entry name" value="Lon_C"/>
    <property type="match status" value="1"/>
</dbReference>
<dbReference type="InterPro" id="IPR003959">
    <property type="entry name" value="ATPase_AAA_core"/>
</dbReference>
<dbReference type="PROSITE" id="PS51786">
    <property type="entry name" value="LON_PROTEOLYTIC"/>
    <property type="match status" value="1"/>
</dbReference>
<dbReference type="CDD" id="cd19500">
    <property type="entry name" value="RecA-like_Lon"/>
    <property type="match status" value="1"/>
</dbReference>
<dbReference type="MEROPS" id="S16.004"/>
<comment type="catalytic activity">
    <reaction evidence="8 12 15">
        <text>Hydrolysis of proteins in presence of ATP.</text>
        <dbReference type="EC" id="3.4.21.53"/>
    </reaction>
</comment>
<dbReference type="GO" id="GO:0004176">
    <property type="term" value="F:ATP-dependent peptidase activity"/>
    <property type="evidence" value="ECO:0007669"/>
    <property type="project" value="UniProtKB-UniRule"/>
</dbReference>
<feature type="binding site" evidence="14">
    <location>
        <begin position="395"/>
        <end position="402"/>
    </location>
    <ligand>
        <name>ATP</name>
        <dbReference type="ChEBI" id="CHEBI:30616"/>
    </ligand>
</feature>
<dbReference type="HOGENOM" id="CLU_004109_4_3_14"/>
<dbReference type="NCBIfam" id="TIGR00763">
    <property type="entry name" value="lon"/>
    <property type="match status" value="1"/>
</dbReference>
<evidence type="ECO:0000256" key="8">
    <source>
        <dbReference type="ARBA" id="ARBA00050665"/>
    </source>
</evidence>
<reference evidence="19" key="1">
    <citation type="submission" date="2011-11" db="EMBL/GenBank/DDBJ databases">
        <title>Complete genome sequence of Candidatus Mycoplasma haemominutum.</title>
        <authorList>
            <person name="Barker E.N."/>
            <person name="Darby A.C."/>
            <person name="Helps C.R."/>
            <person name="Peters I.R."/>
            <person name="Hughes M.A."/>
            <person name="Radford A.D."/>
            <person name="Novacco M."/>
            <person name="Boretti F."/>
            <person name="Hofmann-Lehmann R."/>
            <person name="Tasker S."/>
        </authorList>
    </citation>
    <scope>NUCLEOTIDE SEQUENCE</scope>
    <source>
        <strain evidence="19">Birmingham 1</strain>
    </source>
</reference>
<dbReference type="GO" id="GO:0016887">
    <property type="term" value="F:ATP hydrolysis activity"/>
    <property type="evidence" value="ECO:0007669"/>
    <property type="project" value="InterPro"/>
</dbReference>
<evidence type="ECO:0000256" key="16">
    <source>
        <dbReference type="RuleBase" id="RU000591"/>
    </source>
</evidence>
<proteinExistence type="inferred from homology"/>
<dbReference type="RefSeq" id="WP_015511573.1">
    <property type="nucleotide sequence ID" value="NC_021007.1"/>
</dbReference>
<dbReference type="InterPro" id="IPR003111">
    <property type="entry name" value="Lon_prtase_N"/>
</dbReference>
<dbReference type="PANTHER" id="PTHR43718">
    <property type="entry name" value="LON PROTEASE"/>
    <property type="match status" value="1"/>
</dbReference>
<evidence type="ECO:0000256" key="2">
    <source>
        <dbReference type="ARBA" id="ARBA00022741"/>
    </source>
</evidence>
<dbReference type="InterPro" id="IPR027065">
    <property type="entry name" value="Lon_Prtase"/>
</dbReference>
<feature type="domain" description="Lon proteolytic" evidence="17">
    <location>
        <begin position="632"/>
        <end position="813"/>
    </location>
</feature>
<name>G8C310_9MOLU</name>
<dbReference type="Pfam" id="PF00004">
    <property type="entry name" value="AAA"/>
    <property type="match status" value="1"/>
</dbReference>
<reference evidence="19" key="2">
    <citation type="submission" date="2011-11" db="EMBL/GenBank/DDBJ databases">
        <authorList>
            <person name="Barker E."/>
        </authorList>
    </citation>
    <scope>NUCLEOTIDE SEQUENCE</scope>
    <source>
        <strain evidence="19">Birmingham 1</strain>
    </source>
</reference>
<dbReference type="InterPro" id="IPR008269">
    <property type="entry name" value="Lon_proteolytic"/>
</dbReference>
<evidence type="ECO:0000256" key="15">
    <source>
        <dbReference type="PROSITE-ProRule" id="PRU01122"/>
    </source>
</evidence>
<dbReference type="InterPro" id="IPR027417">
    <property type="entry name" value="P-loop_NTPase"/>
</dbReference>
<dbReference type="InterPro" id="IPR003593">
    <property type="entry name" value="AAA+_ATPase"/>
</dbReference>
<dbReference type="InterPro" id="IPR008268">
    <property type="entry name" value="Peptidase_S16_AS"/>
</dbReference>
<dbReference type="Pfam" id="PF02190">
    <property type="entry name" value="LON_substr_bdg"/>
    <property type="match status" value="1"/>
</dbReference>
<dbReference type="SUPFAM" id="SSF88697">
    <property type="entry name" value="PUA domain-like"/>
    <property type="match status" value="1"/>
</dbReference>
<dbReference type="FunFam" id="3.40.50.300:FF:000021">
    <property type="entry name" value="Lon protease homolog"/>
    <property type="match status" value="1"/>
</dbReference>
<keyword evidence="6" id="KW-0346">Stress response</keyword>
<keyword evidence="4 12" id="KW-0720">Serine protease</keyword>
<evidence type="ECO:0000256" key="6">
    <source>
        <dbReference type="ARBA" id="ARBA00023016"/>
    </source>
</evidence>
<dbReference type="InterPro" id="IPR004815">
    <property type="entry name" value="Lon_bac/euk-typ"/>
</dbReference>
<comment type="subcellular location">
    <subcellularLocation>
        <location evidence="12">Cytoplasm</location>
    </subcellularLocation>
</comment>
<dbReference type="GO" id="GO:0005524">
    <property type="term" value="F:ATP binding"/>
    <property type="evidence" value="ECO:0007669"/>
    <property type="project" value="UniProtKB-KW"/>
</dbReference>
<comment type="similarity">
    <text evidence="12 15 16">Belongs to the peptidase S16 family.</text>
</comment>
<dbReference type="InterPro" id="IPR014721">
    <property type="entry name" value="Ribsml_uS5_D2-typ_fold_subgr"/>
</dbReference>
<dbReference type="PANTHER" id="PTHR43718:SF2">
    <property type="entry name" value="LON PROTEASE HOMOLOG, MITOCHONDRIAL"/>
    <property type="match status" value="1"/>
</dbReference>
<dbReference type="Gene3D" id="3.40.50.300">
    <property type="entry name" value="P-loop containing nucleotide triphosphate hydrolases"/>
    <property type="match status" value="1"/>
</dbReference>
<dbReference type="GO" id="GO:0006515">
    <property type="term" value="P:protein quality control for misfolded or incompletely synthesized proteins"/>
    <property type="evidence" value="ECO:0007669"/>
    <property type="project" value="TreeGrafter"/>
</dbReference>
<dbReference type="GO" id="GO:0005737">
    <property type="term" value="C:cytoplasm"/>
    <property type="evidence" value="ECO:0007669"/>
    <property type="project" value="UniProtKB-SubCell"/>
</dbReference>
<evidence type="ECO:0000259" key="18">
    <source>
        <dbReference type="PROSITE" id="PS51787"/>
    </source>
</evidence>
<dbReference type="KEGG" id="mhb:MHM_01900"/>
<evidence type="ECO:0000256" key="1">
    <source>
        <dbReference type="ARBA" id="ARBA00022670"/>
    </source>
</evidence>
<keyword evidence="1 12" id="KW-0645">Protease</keyword>
<dbReference type="Gene3D" id="2.30.130.40">
    <property type="entry name" value="LON domain-like"/>
    <property type="match status" value="1"/>
</dbReference>
<dbReference type="InterPro" id="IPR046336">
    <property type="entry name" value="Lon_prtase_N_sf"/>
</dbReference>
<sequence>MAAPKKERERERERELISELELNTQYPVLVSRNLVLFPHTKSAIEIGRECSVSAIRCSERCFKNKIIIVAQKEFEVDFPMPADLYRIGTIANIKSIKEHKDGSLTVVLEGLHRVKLFNAHLSRHPGQEELGKMWVSNFEFLKEKNSSIVKNKASIDELFKFCEELFSLKGEDYEKVKKLAIVDEKGGEEKDLENCTLLIDRLCGLWPLSERDGVEIKQKWLEELNVSKRISLMLDYDYLSEIEREHINSSITRKVNKNISRQQREFYLRERIKVIREELGEGITKDSELKKFREWLKGEHAPSNIKERVAEELKKMEYTNSMSSNESLVLHNYVSWLISLPWFKSSKDQSNIQKVRKELDKKHCGLEKVKDRIIEFVAVQKKTKKAQGTIICLVGPPGVGKTSLAQSIARGLNKVCVKISLGGMSDEAEIRGHRKTYVGAMPGKIVKGLKQAQVNNPVFLLDEIDKVAAGHHGDPVSALLEVLDPNQNSKFLDNYIEEEIDLSKIMFIATANYEDNIPEPLLDRLEIIRLTSYTEKEKMFIAKTSLISEVLEEHGLKDSELTFSDKAVEYIIQRYTREAGVRGLKQCLSQIARKFVQKQETDKNLKSEKISEEKVREYLSTEKYEYTVKDEISIPGVVNGMAYTEYGGDLLPVEINFYSGKGNLLLTGNLKDTMKESANVALSYIRANEEEFKLSDTEWSNLDINLHVPAGGVPKDGPSAGITITTAMLSAFLKVPIPSNVAMTGEITLRGKVLPIGGLKEKIISAVRGGVDTIFFPKESERYLEDVPSDILDKIHLKPIRHYSELYNELFANRS</sequence>
<accession>G8C310</accession>
<comment type="subunit">
    <text evidence="7 12">Homohexamer. Organized in a ring with a central cavity.</text>
</comment>
<dbReference type="PROSITE" id="PS51787">
    <property type="entry name" value="LON_N"/>
    <property type="match status" value="1"/>
</dbReference>
<evidence type="ECO:0000256" key="5">
    <source>
        <dbReference type="ARBA" id="ARBA00022840"/>
    </source>
</evidence>
<dbReference type="SUPFAM" id="SSF52540">
    <property type="entry name" value="P-loop containing nucleoside triphosphate hydrolases"/>
    <property type="match status" value="1"/>
</dbReference>
<dbReference type="Gene3D" id="1.10.8.60">
    <property type="match status" value="1"/>
</dbReference>
<dbReference type="Gene3D" id="3.30.230.10">
    <property type="match status" value="1"/>
</dbReference>
<dbReference type="InterPro" id="IPR015947">
    <property type="entry name" value="PUA-like_sf"/>
</dbReference>
<evidence type="ECO:0000256" key="13">
    <source>
        <dbReference type="PIRSR" id="PIRSR001174-1"/>
    </source>
</evidence>
<dbReference type="Pfam" id="PF22667">
    <property type="entry name" value="Lon_lid"/>
    <property type="match status" value="1"/>
</dbReference>
<dbReference type="InterPro" id="IPR020568">
    <property type="entry name" value="Ribosomal_Su5_D2-typ_SF"/>
</dbReference>
<keyword evidence="5 12" id="KW-0067">ATP-binding</keyword>
<dbReference type="InterPro" id="IPR054594">
    <property type="entry name" value="Lon_lid"/>
</dbReference>
<dbReference type="PRINTS" id="PR00830">
    <property type="entry name" value="ENDOLAPTASE"/>
</dbReference>
<feature type="active site" evidence="13 15">
    <location>
        <position position="719"/>
    </location>
</feature>
<dbReference type="AlphaFoldDB" id="G8C310"/>
<dbReference type="SMART" id="SM00464">
    <property type="entry name" value="LON"/>
    <property type="match status" value="1"/>
</dbReference>
<keyword evidence="3 12" id="KW-0378">Hydrolase</keyword>
<evidence type="ECO:0000256" key="14">
    <source>
        <dbReference type="PIRSR" id="PIRSR001174-2"/>
    </source>
</evidence>
<keyword evidence="12" id="KW-0963">Cytoplasm</keyword>
<evidence type="ECO:0000259" key="17">
    <source>
        <dbReference type="PROSITE" id="PS51786"/>
    </source>
</evidence>
<dbReference type="SMART" id="SM00382">
    <property type="entry name" value="AAA"/>
    <property type="match status" value="1"/>
</dbReference>
<dbReference type="SUPFAM" id="SSF54211">
    <property type="entry name" value="Ribosomal protein S5 domain 2-like"/>
    <property type="match status" value="1"/>
</dbReference>
<gene>
    <name evidence="19" type="primary">lon</name>
    <name evidence="19" type="ORF">MHM_01900</name>
</gene>
<feature type="active site" evidence="13 15">
    <location>
        <position position="762"/>
    </location>
</feature>
<dbReference type="PIRSF" id="PIRSF001174">
    <property type="entry name" value="Lon_proteas"/>
    <property type="match status" value="1"/>
</dbReference>
<keyword evidence="2 12" id="KW-0547">Nucleotide-binding</keyword>
<evidence type="ECO:0000256" key="7">
    <source>
        <dbReference type="ARBA" id="ARBA00026070"/>
    </source>
</evidence>
<evidence type="ECO:0000256" key="12">
    <source>
        <dbReference type="PIRNR" id="PIRNR001174"/>
    </source>
</evidence>
<evidence type="ECO:0000313" key="19">
    <source>
        <dbReference type="EMBL" id="CCE66708.1"/>
    </source>
</evidence>
<comment type="function">
    <text evidence="9">ATP-dependent serine protease that mediates the selective degradation of mutant and abnormal proteins as well as certain short-lived regulatory proteins. Required for cellular homeostasis and for survival from DNA damage and developmental changes induced by stress. Degrades polypeptides processively to yield small peptide fragments that are 5 to 10 amino acids long. Binds to DNA in a double-stranded, site-specific manner.</text>
</comment>
<dbReference type="EMBL" id="HE613254">
    <property type="protein sequence ID" value="CCE66708.1"/>
    <property type="molecule type" value="Genomic_DNA"/>
</dbReference>
<dbReference type="PROSITE" id="PS01046">
    <property type="entry name" value="LON_SER"/>
    <property type="match status" value="1"/>
</dbReference>
<dbReference type="PATRIC" id="fig|1116213.3.peg.201"/>